<dbReference type="HOGENOM" id="CLU_2742943_0_0_1"/>
<organism evidence="1 2">
    <name type="scientific">Megaselia scalaris</name>
    <name type="common">Humpbacked fly</name>
    <name type="synonym">Phora scalaris</name>
    <dbReference type="NCBI Taxonomy" id="36166"/>
    <lineage>
        <taxon>Eukaryota</taxon>
        <taxon>Metazoa</taxon>
        <taxon>Ecdysozoa</taxon>
        <taxon>Arthropoda</taxon>
        <taxon>Hexapoda</taxon>
        <taxon>Insecta</taxon>
        <taxon>Pterygota</taxon>
        <taxon>Neoptera</taxon>
        <taxon>Endopterygota</taxon>
        <taxon>Diptera</taxon>
        <taxon>Brachycera</taxon>
        <taxon>Muscomorpha</taxon>
        <taxon>Platypezoidea</taxon>
        <taxon>Phoridae</taxon>
        <taxon>Megaseliini</taxon>
        <taxon>Megaselia</taxon>
    </lineage>
</organism>
<keyword evidence="2" id="KW-1185">Reference proteome</keyword>
<dbReference type="EnsemblMetazoa" id="MESCA006752-RA">
    <property type="protein sequence ID" value="MESCA006752-PA"/>
    <property type="gene ID" value="MESCA006752"/>
</dbReference>
<proteinExistence type="predicted"/>
<accession>T1GSU0</accession>
<dbReference type="EMBL" id="CAQQ02007443">
    <property type="status" value="NOT_ANNOTATED_CDS"/>
    <property type="molecule type" value="Genomic_DNA"/>
</dbReference>
<dbReference type="Proteomes" id="UP000015102">
    <property type="component" value="Unassembled WGS sequence"/>
</dbReference>
<evidence type="ECO:0000313" key="1">
    <source>
        <dbReference type="EnsemblMetazoa" id="MESCA006752-PA"/>
    </source>
</evidence>
<evidence type="ECO:0000313" key="2">
    <source>
        <dbReference type="Proteomes" id="UP000015102"/>
    </source>
</evidence>
<protein>
    <submittedName>
        <fullName evidence="1">Uncharacterized protein</fullName>
    </submittedName>
</protein>
<dbReference type="AlphaFoldDB" id="T1GSU0"/>
<dbReference type="STRING" id="36166.T1GSU0"/>
<reference evidence="1" key="2">
    <citation type="submission" date="2015-06" db="UniProtKB">
        <authorList>
            <consortium name="EnsemblMetazoa"/>
        </authorList>
    </citation>
    <scope>IDENTIFICATION</scope>
</reference>
<name>T1GSU0_MEGSC</name>
<reference evidence="2" key="1">
    <citation type="submission" date="2013-02" db="EMBL/GenBank/DDBJ databases">
        <authorList>
            <person name="Hughes D."/>
        </authorList>
    </citation>
    <scope>NUCLEOTIDE SEQUENCE</scope>
    <source>
        <strain>Durham</strain>
        <strain evidence="2">NC isolate 2 -- Noor lab</strain>
    </source>
</reference>
<sequence length="71" mass="7912">MMTSPFGSTNNLTPSTQLAQMKLASCTNINEVSEDDEKPCLQTKDDLLMAPLSTQPSRRTKTLTLNNLRRI</sequence>